<evidence type="ECO:0000256" key="2">
    <source>
        <dbReference type="ARBA" id="ARBA00004749"/>
    </source>
</evidence>
<dbReference type="Pfam" id="PF01494">
    <property type="entry name" value="FAD_binding_3"/>
    <property type="match status" value="1"/>
</dbReference>
<dbReference type="InterPro" id="IPR051205">
    <property type="entry name" value="UbiH/COQ6_monooxygenase"/>
</dbReference>
<evidence type="ECO:0000256" key="5">
    <source>
        <dbReference type="ARBA" id="ARBA00022827"/>
    </source>
</evidence>
<dbReference type="PROSITE" id="PS01304">
    <property type="entry name" value="UBIH"/>
    <property type="match status" value="1"/>
</dbReference>
<evidence type="ECO:0000256" key="6">
    <source>
        <dbReference type="ARBA" id="ARBA00023002"/>
    </source>
</evidence>
<organism evidence="9 10">
    <name type="scientific">Candidatus Pseudothioglobus singularis PS1</name>
    <dbReference type="NCBI Taxonomy" id="1125411"/>
    <lineage>
        <taxon>Bacteria</taxon>
        <taxon>Pseudomonadati</taxon>
        <taxon>Pseudomonadota</taxon>
        <taxon>Gammaproteobacteria</taxon>
        <taxon>Candidatus Pseudothioglobaceae</taxon>
        <taxon>Candidatus Pseudothioglobus</taxon>
    </lineage>
</organism>
<keyword evidence="7" id="KW-0503">Monooxygenase</keyword>
<dbReference type="EMBL" id="CP006911">
    <property type="protein sequence ID" value="ALE02393.1"/>
    <property type="molecule type" value="Genomic_DNA"/>
</dbReference>
<dbReference type="UniPathway" id="UPA00232"/>
<accession>A0A0M4LGB8</accession>
<dbReference type="GO" id="GO:0004497">
    <property type="term" value="F:monooxygenase activity"/>
    <property type="evidence" value="ECO:0007669"/>
    <property type="project" value="UniProtKB-KW"/>
</dbReference>
<dbReference type="GO" id="GO:0016705">
    <property type="term" value="F:oxidoreductase activity, acting on paired donors, with incorporation or reduction of molecular oxygen"/>
    <property type="evidence" value="ECO:0007669"/>
    <property type="project" value="InterPro"/>
</dbReference>
<evidence type="ECO:0000259" key="8">
    <source>
        <dbReference type="Pfam" id="PF01494"/>
    </source>
</evidence>
<comment type="similarity">
    <text evidence="3">Belongs to the UbiH/COQ6 family.</text>
</comment>
<dbReference type="STRING" id="1125411.W908_07575"/>
<dbReference type="InterPro" id="IPR010971">
    <property type="entry name" value="UbiH/COQ6"/>
</dbReference>
<sequence length="390" mass="43623">MKEFDVIIVGGGMIGLSLVVELSKKMELSIAIIDPNNSNPTITDSFHTRVSAITPSTQDFLCSINVWDKIKRKKGFSATKVWDQNSHGHLNFYAKDEGIEYLGHIVENDLIQAALFNAVDQSKVTMINAKLTELTKTDSGYTLDLDNGENYSCNLLIGADGPHSKVRGLAEIQVTEHDYQQKAIIANIVSEKPLMDTTWQRFLTDSILAILPLSENQASIVWSCKETLANELETTTISIFNKMLSEASEYQFGSLELQSSKKSFPLVSRSAKEYVLENLALIGDAAHNIHPLAGQGANLGFSDVIELSKQLSENIDKPMGDFIVLRKYARARRLDNEMMSKTMTGLDWIYKENNESIRWLRGYGMNLIDETPILKSFFQRQALGKVNKNS</sequence>
<name>A0A0M4LGB8_9GAMM</name>
<keyword evidence="4" id="KW-0285">Flavoprotein</keyword>
<dbReference type="OrthoDB" id="9769565at2"/>
<feature type="domain" description="FAD-binding" evidence="8">
    <location>
        <begin position="4"/>
        <end position="316"/>
    </location>
</feature>
<dbReference type="PANTHER" id="PTHR43876:SF7">
    <property type="entry name" value="UBIQUINONE BIOSYNTHESIS MONOOXYGENASE COQ6, MITOCHONDRIAL"/>
    <property type="match status" value="1"/>
</dbReference>
<keyword evidence="5" id="KW-0274">FAD</keyword>
<evidence type="ECO:0000256" key="7">
    <source>
        <dbReference type="ARBA" id="ARBA00023033"/>
    </source>
</evidence>
<keyword evidence="6" id="KW-0560">Oxidoreductase</keyword>
<dbReference type="RefSeq" id="WP_053820596.1">
    <property type="nucleotide sequence ID" value="NZ_CP006911.1"/>
</dbReference>
<keyword evidence="10" id="KW-1185">Reference proteome</keyword>
<dbReference type="NCBIfam" id="TIGR01988">
    <property type="entry name" value="Ubi-OHases"/>
    <property type="match status" value="1"/>
</dbReference>
<reference evidence="9 10" key="1">
    <citation type="journal article" date="2015" name="Genome Announc.">
        <title>Genome Sequence of 'Candidatus Thioglobus singularis' Strain PS1, a Mixotroph from the SUP05 Clade of Marine Gammaproteobacteria.</title>
        <authorList>
            <person name="Marshall K.T."/>
            <person name="Morris R.M."/>
        </authorList>
    </citation>
    <scope>NUCLEOTIDE SEQUENCE [LARGE SCALE GENOMIC DNA]</scope>
    <source>
        <strain evidence="9 10">PS1</strain>
    </source>
</reference>
<dbReference type="PRINTS" id="PR00420">
    <property type="entry name" value="RNGMNOXGNASE"/>
</dbReference>
<comment type="pathway">
    <text evidence="2">Cofactor biosynthesis; ubiquinone biosynthesis.</text>
</comment>
<dbReference type="InterPro" id="IPR036188">
    <property type="entry name" value="FAD/NAD-bd_sf"/>
</dbReference>
<evidence type="ECO:0000313" key="10">
    <source>
        <dbReference type="Proteomes" id="UP000068905"/>
    </source>
</evidence>
<dbReference type="Gene3D" id="3.50.50.60">
    <property type="entry name" value="FAD/NAD(P)-binding domain"/>
    <property type="match status" value="2"/>
</dbReference>
<comment type="cofactor">
    <cofactor evidence="1">
        <name>FAD</name>
        <dbReference type="ChEBI" id="CHEBI:57692"/>
    </cofactor>
</comment>
<dbReference type="GO" id="GO:0006744">
    <property type="term" value="P:ubiquinone biosynthetic process"/>
    <property type="evidence" value="ECO:0007669"/>
    <property type="project" value="UniProtKB-UniPathway"/>
</dbReference>
<dbReference type="AlphaFoldDB" id="A0A0M4LGB8"/>
<dbReference type="Proteomes" id="UP000068905">
    <property type="component" value="Chromosome"/>
</dbReference>
<dbReference type="InterPro" id="IPR002938">
    <property type="entry name" value="FAD-bd"/>
</dbReference>
<evidence type="ECO:0000256" key="1">
    <source>
        <dbReference type="ARBA" id="ARBA00001974"/>
    </source>
</evidence>
<gene>
    <name evidence="9" type="ORF">W908_07575</name>
</gene>
<protein>
    <submittedName>
        <fullName evidence="9">2-octaprenyl-3-methyl-6-methoxy-1,4-benzoquinol hydroxylase</fullName>
    </submittedName>
</protein>
<evidence type="ECO:0000313" key="9">
    <source>
        <dbReference type="EMBL" id="ALE02393.1"/>
    </source>
</evidence>
<evidence type="ECO:0000256" key="4">
    <source>
        <dbReference type="ARBA" id="ARBA00022630"/>
    </source>
</evidence>
<dbReference type="KEGG" id="tsn:W908_07575"/>
<proteinExistence type="inferred from homology"/>
<evidence type="ECO:0000256" key="3">
    <source>
        <dbReference type="ARBA" id="ARBA00005349"/>
    </source>
</evidence>
<dbReference type="GO" id="GO:0071949">
    <property type="term" value="F:FAD binding"/>
    <property type="evidence" value="ECO:0007669"/>
    <property type="project" value="InterPro"/>
</dbReference>
<dbReference type="InterPro" id="IPR018168">
    <property type="entry name" value="Ubi_Hdrlase_CS"/>
</dbReference>
<dbReference type="SUPFAM" id="SSF51905">
    <property type="entry name" value="FAD/NAD(P)-binding domain"/>
    <property type="match status" value="1"/>
</dbReference>
<dbReference type="PANTHER" id="PTHR43876">
    <property type="entry name" value="UBIQUINONE BIOSYNTHESIS MONOOXYGENASE COQ6, MITOCHONDRIAL"/>
    <property type="match status" value="1"/>
</dbReference>